<dbReference type="GO" id="GO:0034314">
    <property type="term" value="P:Arp2/3 complex-mediated actin nucleation"/>
    <property type="evidence" value="ECO:0007669"/>
    <property type="project" value="InterPro"/>
</dbReference>
<feature type="compositionally biased region" description="Pro residues" evidence="3">
    <location>
        <begin position="294"/>
        <end position="324"/>
    </location>
</feature>
<dbReference type="InterPro" id="IPR028290">
    <property type="entry name" value="WASH1"/>
</dbReference>
<feature type="compositionally biased region" description="Basic and acidic residues" evidence="3">
    <location>
        <begin position="279"/>
        <end position="289"/>
    </location>
</feature>
<sequence>MEGIYKIKIISNDLSMEETVLQIADTLDNLNGIVDDIFTRISDRIKSNTDKTRKLQERIDASRTKVEKLVGMQKAIKVFSSAKYPSAIVHEHYQSIFDTNVYNYETKKVTLSGKSQRQSNAKAIQEKLHFFHVKVVEPKATKPKQDFDLKAVIDKTSTVGDLLIYNTDESPYLVMPSKTPAYVPRVNTNIEKELLEDAPPSIINKNLLKREIDEYMYAPGMGMVPELDMPLDLPHLPGIAGDVQFTILDDGSIAPSAVTSPVAPVNTILETELPELPDLKELPDVKLDVTPDMPDAPPMPPAPVAPTAPAPPSPPPPPPPPPPMDIETPKSSKR</sequence>
<feature type="region of interest" description="Disordered" evidence="3">
    <location>
        <begin position="279"/>
        <end position="334"/>
    </location>
</feature>
<evidence type="ECO:0000313" key="5">
    <source>
        <dbReference type="EMBL" id="CAH2106678.1"/>
    </source>
</evidence>
<dbReference type="InterPro" id="IPR021854">
    <property type="entry name" value="WASH1_WAHD"/>
</dbReference>
<dbReference type="GO" id="GO:0032456">
    <property type="term" value="P:endocytic recycling"/>
    <property type="evidence" value="ECO:0007669"/>
    <property type="project" value="TreeGrafter"/>
</dbReference>
<reference evidence="5" key="1">
    <citation type="submission" date="2022-03" db="EMBL/GenBank/DDBJ databases">
        <authorList>
            <person name="Tunstrom K."/>
        </authorList>
    </citation>
    <scope>NUCLEOTIDE SEQUENCE</scope>
</reference>
<dbReference type="GO" id="GO:0005829">
    <property type="term" value="C:cytosol"/>
    <property type="evidence" value="ECO:0007669"/>
    <property type="project" value="GOC"/>
</dbReference>
<dbReference type="GO" id="GO:0005769">
    <property type="term" value="C:early endosome"/>
    <property type="evidence" value="ECO:0007669"/>
    <property type="project" value="InterPro"/>
</dbReference>
<name>A0AAU9V5X2_EUPED</name>
<evidence type="ECO:0000313" key="6">
    <source>
        <dbReference type="Proteomes" id="UP001153954"/>
    </source>
</evidence>
<comment type="similarity">
    <text evidence="1">Belongs to the WASH1 family.</text>
</comment>
<dbReference type="GO" id="GO:0043014">
    <property type="term" value="F:alpha-tubulin binding"/>
    <property type="evidence" value="ECO:0007669"/>
    <property type="project" value="InterPro"/>
</dbReference>
<dbReference type="Pfam" id="PF11945">
    <property type="entry name" value="WASH_WAHD"/>
    <property type="match status" value="1"/>
</dbReference>
<dbReference type="PANTHER" id="PTHR23331">
    <property type="entry name" value="CXYORF1"/>
    <property type="match status" value="1"/>
</dbReference>
<dbReference type="GO" id="GO:0055037">
    <property type="term" value="C:recycling endosome"/>
    <property type="evidence" value="ECO:0007669"/>
    <property type="project" value="TreeGrafter"/>
</dbReference>
<gene>
    <name evidence="5" type="ORF">EEDITHA_LOCUS20780</name>
</gene>
<evidence type="ECO:0000256" key="1">
    <source>
        <dbReference type="ARBA" id="ARBA00005602"/>
    </source>
</evidence>
<dbReference type="PANTHER" id="PTHR23331:SF1">
    <property type="entry name" value="WASH COMPLEX SUBUNIT 1"/>
    <property type="match status" value="1"/>
</dbReference>
<keyword evidence="2" id="KW-0009">Actin-binding</keyword>
<comment type="caution">
    <text evidence="5">The sequence shown here is derived from an EMBL/GenBank/DDBJ whole genome shotgun (WGS) entry which is preliminary data.</text>
</comment>
<dbReference type="Proteomes" id="UP001153954">
    <property type="component" value="Unassembled WGS sequence"/>
</dbReference>
<dbReference type="EMBL" id="CAKOGL010000029">
    <property type="protein sequence ID" value="CAH2106678.1"/>
    <property type="molecule type" value="Genomic_DNA"/>
</dbReference>
<accession>A0AAU9V5X2</accession>
<keyword evidence="6" id="KW-1185">Reference proteome</keyword>
<dbReference type="GO" id="GO:0071203">
    <property type="term" value="C:WASH complex"/>
    <property type="evidence" value="ECO:0007669"/>
    <property type="project" value="InterPro"/>
</dbReference>
<organism evidence="5 6">
    <name type="scientific">Euphydryas editha</name>
    <name type="common">Edith's checkerspot</name>
    <dbReference type="NCBI Taxonomy" id="104508"/>
    <lineage>
        <taxon>Eukaryota</taxon>
        <taxon>Metazoa</taxon>
        <taxon>Ecdysozoa</taxon>
        <taxon>Arthropoda</taxon>
        <taxon>Hexapoda</taxon>
        <taxon>Insecta</taxon>
        <taxon>Pterygota</taxon>
        <taxon>Neoptera</taxon>
        <taxon>Endopterygota</taxon>
        <taxon>Lepidoptera</taxon>
        <taxon>Glossata</taxon>
        <taxon>Ditrysia</taxon>
        <taxon>Papilionoidea</taxon>
        <taxon>Nymphalidae</taxon>
        <taxon>Nymphalinae</taxon>
        <taxon>Euphydryas</taxon>
    </lineage>
</organism>
<evidence type="ECO:0000256" key="2">
    <source>
        <dbReference type="ARBA" id="ARBA00023203"/>
    </source>
</evidence>
<evidence type="ECO:0000259" key="4">
    <source>
        <dbReference type="Pfam" id="PF11945"/>
    </source>
</evidence>
<dbReference type="GO" id="GO:0003779">
    <property type="term" value="F:actin binding"/>
    <property type="evidence" value="ECO:0007669"/>
    <property type="project" value="UniProtKB-KW"/>
</dbReference>
<proteinExistence type="inferred from homology"/>
<protein>
    <recommendedName>
        <fullName evidence="4">WASH1 WAHD domain-containing protein</fullName>
    </recommendedName>
</protein>
<dbReference type="GO" id="GO:0006887">
    <property type="term" value="P:exocytosis"/>
    <property type="evidence" value="ECO:0007669"/>
    <property type="project" value="TreeGrafter"/>
</dbReference>
<feature type="domain" description="WASH1 WAHD" evidence="4">
    <location>
        <begin position="5"/>
        <end position="261"/>
    </location>
</feature>
<dbReference type="GO" id="GO:0043015">
    <property type="term" value="F:gamma-tubulin binding"/>
    <property type="evidence" value="ECO:0007669"/>
    <property type="project" value="TreeGrafter"/>
</dbReference>
<evidence type="ECO:0000256" key="3">
    <source>
        <dbReference type="SAM" id="MobiDB-lite"/>
    </source>
</evidence>
<dbReference type="AlphaFoldDB" id="A0AAU9V5X2"/>
<dbReference type="GO" id="GO:0042147">
    <property type="term" value="P:retrograde transport, endosome to Golgi"/>
    <property type="evidence" value="ECO:0007669"/>
    <property type="project" value="TreeGrafter"/>
</dbReference>